<dbReference type="Pfam" id="PF20209">
    <property type="entry name" value="DUF6570"/>
    <property type="match status" value="1"/>
</dbReference>
<organism evidence="3 4">
    <name type="scientific">Favolaschia claudopus</name>
    <dbReference type="NCBI Taxonomy" id="2862362"/>
    <lineage>
        <taxon>Eukaryota</taxon>
        <taxon>Fungi</taxon>
        <taxon>Dikarya</taxon>
        <taxon>Basidiomycota</taxon>
        <taxon>Agaricomycotina</taxon>
        <taxon>Agaricomycetes</taxon>
        <taxon>Agaricomycetidae</taxon>
        <taxon>Agaricales</taxon>
        <taxon>Marasmiineae</taxon>
        <taxon>Mycenaceae</taxon>
        <taxon>Favolaschia</taxon>
    </lineage>
</organism>
<feature type="non-terminal residue" evidence="3">
    <location>
        <position position="345"/>
    </location>
</feature>
<evidence type="ECO:0000256" key="1">
    <source>
        <dbReference type="SAM" id="MobiDB-lite"/>
    </source>
</evidence>
<gene>
    <name evidence="3" type="ORF">R3P38DRAFT_2566273</name>
</gene>
<feature type="region of interest" description="Disordered" evidence="1">
    <location>
        <begin position="172"/>
        <end position="217"/>
    </location>
</feature>
<feature type="domain" description="DUF6570" evidence="2">
    <location>
        <begin position="37"/>
        <end position="164"/>
    </location>
</feature>
<proteinExistence type="predicted"/>
<dbReference type="AlphaFoldDB" id="A0AAV9ZZD8"/>
<keyword evidence="4" id="KW-1185">Reference proteome</keyword>
<reference evidence="3 4" key="1">
    <citation type="journal article" date="2024" name="J Genomics">
        <title>Draft genome sequencing and assembly of Favolaschia claudopus CIRM-BRFM 2984 isolated from oak limbs.</title>
        <authorList>
            <person name="Navarro D."/>
            <person name="Drula E."/>
            <person name="Chaduli D."/>
            <person name="Cazenave R."/>
            <person name="Ahrendt S."/>
            <person name="Wang J."/>
            <person name="Lipzen A."/>
            <person name="Daum C."/>
            <person name="Barry K."/>
            <person name="Grigoriev I.V."/>
            <person name="Favel A."/>
            <person name="Rosso M.N."/>
            <person name="Martin F."/>
        </authorList>
    </citation>
    <scope>NUCLEOTIDE SEQUENCE [LARGE SCALE GENOMIC DNA]</scope>
    <source>
        <strain evidence="3 4">CIRM-BRFM 2984</strain>
    </source>
</reference>
<dbReference type="InterPro" id="IPR046700">
    <property type="entry name" value="DUF6570"/>
</dbReference>
<dbReference type="Proteomes" id="UP001362999">
    <property type="component" value="Unassembled WGS sequence"/>
</dbReference>
<accession>A0AAV9ZZD8</accession>
<feature type="compositionally biased region" description="Basic and acidic residues" evidence="1">
    <location>
        <begin position="172"/>
        <end position="186"/>
    </location>
</feature>
<evidence type="ECO:0000259" key="2">
    <source>
        <dbReference type="Pfam" id="PF20209"/>
    </source>
</evidence>
<sequence length="345" mass="39658">MAISLESCTECHERWFDLNVIDGVCSKCRVRSNNKFKYRDCNKMNPGSIPGPEDLPPLTQMEEIMISSVHALVSLYQIRGGQFKYSGHCCNFVRDTAVTHNKLPLLPQECDVIVMRRRGVDQTTNEDIHQDFRVRRRVVQKWLEYLKAHHPTFRNQIEVDFDRLANLPEDGSIRDQLRTVDSRDLSDDPDEGPPESEGNSADGTEHQPHISNGFVPNINSRSTEIEQLRAAASHHNNPVILTMPFVHATPMNEHGIDPIAINAFPTLFPNGEADFKADREIKVSMAEWAAHLIRYEDGRFARHPRFRYWALNTSMRHDAKKAAKWYTTTHQTDRDLTVEDIEDML</sequence>
<name>A0AAV9ZZD8_9AGAR</name>
<protein>
    <recommendedName>
        <fullName evidence="2">DUF6570 domain-containing protein</fullName>
    </recommendedName>
</protein>
<dbReference type="EMBL" id="JAWWNJ010000099">
    <property type="protein sequence ID" value="KAK6996151.1"/>
    <property type="molecule type" value="Genomic_DNA"/>
</dbReference>
<comment type="caution">
    <text evidence="3">The sequence shown here is derived from an EMBL/GenBank/DDBJ whole genome shotgun (WGS) entry which is preliminary data.</text>
</comment>
<evidence type="ECO:0000313" key="3">
    <source>
        <dbReference type="EMBL" id="KAK6996151.1"/>
    </source>
</evidence>
<evidence type="ECO:0000313" key="4">
    <source>
        <dbReference type="Proteomes" id="UP001362999"/>
    </source>
</evidence>